<accession>A0A848KWA9</accession>
<dbReference type="InterPro" id="IPR023159">
    <property type="entry name" value="SO1590-like_sf"/>
</dbReference>
<keyword evidence="2" id="KW-1185">Reference proteome</keyword>
<gene>
    <name evidence="1" type="ORF">HH308_15245</name>
</gene>
<dbReference type="Proteomes" id="UP000550729">
    <property type="component" value="Unassembled WGS sequence"/>
</dbReference>
<dbReference type="Pfam" id="PF11528">
    <property type="entry name" value="DUF3224"/>
    <property type="match status" value="1"/>
</dbReference>
<dbReference type="EMBL" id="JABBNB010000015">
    <property type="protein sequence ID" value="NMO02569.1"/>
    <property type="molecule type" value="Genomic_DNA"/>
</dbReference>
<dbReference type="SUPFAM" id="SSF159238">
    <property type="entry name" value="SO1590-like"/>
    <property type="match status" value="1"/>
</dbReference>
<comment type="caution">
    <text evidence="1">The sequence shown here is derived from an EMBL/GenBank/DDBJ whole genome shotgun (WGS) entry which is preliminary data.</text>
</comment>
<proteinExistence type="predicted"/>
<reference evidence="1 2" key="1">
    <citation type="submission" date="2020-04" db="EMBL/GenBank/DDBJ databases">
        <title>Gordonia sp. nov. TBRC 11910.</title>
        <authorList>
            <person name="Suriyachadkun C."/>
        </authorList>
    </citation>
    <scope>NUCLEOTIDE SEQUENCE [LARGE SCALE GENOMIC DNA]</scope>
    <source>
        <strain evidence="1 2">TBRC 11910</strain>
    </source>
</reference>
<dbReference type="InterPro" id="IPR021607">
    <property type="entry name" value="DUF3224"/>
</dbReference>
<dbReference type="AlphaFoldDB" id="A0A848KWA9"/>
<dbReference type="Gene3D" id="2.40.350.10">
    <property type="entry name" value="SO1590-like"/>
    <property type="match status" value="1"/>
</dbReference>
<protein>
    <submittedName>
        <fullName evidence="1">DUF3224 domain-containing protein</fullName>
    </submittedName>
</protein>
<organism evidence="1 2">
    <name type="scientific">Gordonia asplenii</name>
    <dbReference type="NCBI Taxonomy" id="2725283"/>
    <lineage>
        <taxon>Bacteria</taxon>
        <taxon>Bacillati</taxon>
        <taxon>Actinomycetota</taxon>
        <taxon>Actinomycetes</taxon>
        <taxon>Mycobacteriales</taxon>
        <taxon>Gordoniaceae</taxon>
        <taxon>Gordonia</taxon>
    </lineage>
</organism>
<name>A0A848KWA9_9ACTN</name>
<evidence type="ECO:0000313" key="1">
    <source>
        <dbReference type="EMBL" id="NMO02569.1"/>
    </source>
</evidence>
<evidence type="ECO:0000313" key="2">
    <source>
        <dbReference type="Proteomes" id="UP000550729"/>
    </source>
</evidence>
<sequence>METIPVTYCAAGTFSVAEMTPQAYESSVTTGTPTGFALMRKEFDGAIDGYAETLFVYAYGETVGGTYVALESFDGTIDGRRGTCNIAHSATTSGTDRSLEMLVIVPGSGTAELRGITGTGTITIDADGTHHLRLDYSVDESTLSA</sequence>